<evidence type="ECO:0008006" key="4">
    <source>
        <dbReference type="Google" id="ProtNLM"/>
    </source>
</evidence>
<dbReference type="Pfam" id="PF12824">
    <property type="entry name" value="MRP-L20"/>
    <property type="match status" value="1"/>
</dbReference>
<dbReference type="PANTHER" id="PTHR28266:SF1">
    <property type="entry name" value="LARGE RIBOSOMAL SUBUNIT PROTEIN ML58"/>
    <property type="match status" value="1"/>
</dbReference>
<name>A0A8H6FJN1_9LECA</name>
<evidence type="ECO:0000256" key="1">
    <source>
        <dbReference type="SAM" id="MobiDB-lite"/>
    </source>
</evidence>
<keyword evidence="3" id="KW-1185">Reference proteome</keyword>
<feature type="compositionally biased region" description="Polar residues" evidence="1">
    <location>
        <begin position="151"/>
        <end position="161"/>
    </location>
</feature>
<proteinExistence type="predicted"/>
<feature type="region of interest" description="Disordered" evidence="1">
    <location>
        <begin position="130"/>
        <end position="161"/>
    </location>
</feature>
<dbReference type="GO" id="GO:0003735">
    <property type="term" value="F:structural constituent of ribosome"/>
    <property type="evidence" value="ECO:0007669"/>
    <property type="project" value="TreeGrafter"/>
</dbReference>
<dbReference type="Proteomes" id="UP000578531">
    <property type="component" value="Unassembled WGS sequence"/>
</dbReference>
<dbReference type="OrthoDB" id="6021263at2759"/>
<organism evidence="2 3">
    <name type="scientific">Letharia columbiana</name>
    <dbReference type="NCBI Taxonomy" id="112416"/>
    <lineage>
        <taxon>Eukaryota</taxon>
        <taxon>Fungi</taxon>
        <taxon>Dikarya</taxon>
        <taxon>Ascomycota</taxon>
        <taxon>Pezizomycotina</taxon>
        <taxon>Lecanoromycetes</taxon>
        <taxon>OSLEUM clade</taxon>
        <taxon>Lecanoromycetidae</taxon>
        <taxon>Lecanorales</taxon>
        <taxon>Lecanorineae</taxon>
        <taxon>Parmeliaceae</taxon>
        <taxon>Letharia</taxon>
    </lineage>
</organism>
<comment type="caution">
    <text evidence="2">The sequence shown here is derived from an EMBL/GenBank/DDBJ whole genome shotgun (WGS) entry which is preliminary data.</text>
</comment>
<reference evidence="2 3" key="1">
    <citation type="journal article" date="2020" name="Genomics">
        <title>Complete, high-quality genomes from long-read metagenomic sequencing of two wolf lichen thalli reveals enigmatic genome architecture.</title>
        <authorList>
            <person name="McKenzie S.K."/>
            <person name="Walston R.F."/>
            <person name="Allen J.L."/>
        </authorList>
    </citation>
    <scope>NUCLEOTIDE SEQUENCE [LARGE SCALE GENOMIC DNA]</scope>
    <source>
        <strain evidence="2">WasteWater2</strain>
    </source>
</reference>
<evidence type="ECO:0000313" key="2">
    <source>
        <dbReference type="EMBL" id="KAF6229729.1"/>
    </source>
</evidence>
<dbReference type="RefSeq" id="XP_037159921.1">
    <property type="nucleotide sequence ID" value="XM_037313256.1"/>
</dbReference>
<dbReference type="GO" id="GO:0005762">
    <property type="term" value="C:mitochondrial large ribosomal subunit"/>
    <property type="evidence" value="ECO:0007669"/>
    <property type="project" value="TreeGrafter"/>
</dbReference>
<dbReference type="EMBL" id="JACCJC010000070">
    <property type="protein sequence ID" value="KAF6229729.1"/>
    <property type="molecule type" value="Genomic_DNA"/>
</dbReference>
<accession>A0A8H6FJN1</accession>
<dbReference type="GeneID" id="59293018"/>
<evidence type="ECO:0000313" key="3">
    <source>
        <dbReference type="Proteomes" id="UP000578531"/>
    </source>
</evidence>
<protein>
    <recommendedName>
        <fullName evidence="4">Mitochondrial ribosomal protein subunit L20-domain-containing protein</fullName>
    </recommendedName>
</protein>
<dbReference type="PANTHER" id="PTHR28266">
    <property type="entry name" value="54S RIBOSOMAL PROTEIN L20, MITOCHONDRIAL"/>
    <property type="match status" value="1"/>
</dbReference>
<gene>
    <name evidence="2" type="ORF">HO173_011376</name>
</gene>
<dbReference type="AlphaFoldDB" id="A0A8H6FJN1"/>
<sequence>MPGDGNGIPFSFEFLVRPEGFLSTCTFLAKRVRSVKPSIELSDNFARTKKVGHVLCQTVTLLAGIFNLATGKIHTGRHLADKEKRSIASDILFDDESQRSSDMPISLSLRPPSNLSFLFPSFSSLVPYVSRRNESSARRTTKRLRTKPDPSFTSSIPPSQVNDHIVFNPPSSAPSPYHTPPVFLPVNDPRRTLLAQSHQHANPYDQPNKRLPPIVHKHKPYEKKYHLREKEIEEIRRLRSEDPYKWTRAKLAEKFECSQFFVGMVAEAPSEKKAAEQRMIEEIQEKWGRRRRYAREDRGKRRELWGKDL</sequence>
<dbReference type="InterPro" id="IPR024388">
    <property type="entry name" value="Ribosomal_mL58"/>
</dbReference>